<evidence type="ECO:0000256" key="1">
    <source>
        <dbReference type="SAM" id="MobiDB-lite"/>
    </source>
</evidence>
<feature type="region of interest" description="Disordered" evidence="1">
    <location>
        <begin position="1"/>
        <end position="33"/>
    </location>
</feature>
<dbReference type="RefSeq" id="XP_044543824.1">
    <property type="nucleotide sequence ID" value="XM_044686238.1"/>
</dbReference>
<dbReference type="GeneID" id="68103123"/>
<sequence length="216" mass="24367">MNLDRSAVTTTDSSSSSSSVLHHTTLEQVKGRSKRASSNPLALSLKITVPEPSFKKIDVQTFASMIGKESVLIIDVRDEDYEGGHVKGSLHLDFSNFEQVHLPTLIKTCKEKSSSLDTIVFYCMYSEQRGPQCATSFAEKIADDKELQHLKLFVPSGGFNSFLKKYPAPNEYIDDYSAEFFYENEDGQLLHKIDAQYLDVITGEKQNFIHPHHKQE</sequence>
<dbReference type="PANTHER" id="PTHR10828:SF38">
    <property type="entry name" value="ARSENICAL-RESISTANCE PROTEIN 2-RELATED"/>
    <property type="match status" value="1"/>
</dbReference>
<name>A0AA88GFR3_NAELO</name>
<keyword evidence="4" id="KW-1185">Reference proteome</keyword>
<dbReference type="EMBL" id="PYSW02000044">
    <property type="protein sequence ID" value="KAG2374650.1"/>
    <property type="molecule type" value="Genomic_DNA"/>
</dbReference>
<dbReference type="SUPFAM" id="SSF52821">
    <property type="entry name" value="Rhodanese/Cell cycle control phosphatase"/>
    <property type="match status" value="1"/>
</dbReference>
<accession>A0AA88GFR3</accession>
<dbReference type="Gene3D" id="3.40.250.10">
    <property type="entry name" value="Rhodanese-like domain"/>
    <property type="match status" value="1"/>
</dbReference>
<organism evidence="3 4">
    <name type="scientific">Naegleria lovaniensis</name>
    <name type="common">Amoeba</name>
    <dbReference type="NCBI Taxonomy" id="51637"/>
    <lineage>
        <taxon>Eukaryota</taxon>
        <taxon>Discoba</taxon>
        <taxon>Heterolobosea</taxon>
        <taxon>Tetramitia</taxon>
        <taxon>Eutetramitia</taxon>
        <taxon>Vahlkampfiidae</taxon>
        <taxon>Naegleria</taxon>
    </lineage>
</organism>
<dbReference type="PANTHER" id="PTHR10828">
    <property type="entry name" value="M-PHASE INDUCER PHOSPHATASE DUAL SPECIFICITY PHOSPHATASE CDC25"/>
    <property type="match status" value="1"/>
</dbReference>
<dbReference type="SMART" id="SM00450">
    <property type="entry name" value="RHOD"/>
    <property type="match status" value="1"/>
</dbReference>
<evidence type="ECO:0000259" key="2">
    <source>
        <dbReference type="PROSITE" id="PS50206"/>
    </source>
</evidence>
<reference evidence="3 4" key="1">
    <citation type="journal article" date="2018" name="BMC Genomics">
        <title>The genome of Naegleria lovaniensis, the basis for a comparative approach to unravel pathogenicity factors of the human pathogenic amoeba N. fowleri.</title>
        <authorList>
            <person name="Liechti N."/>
            <person name="Schurch N."/>
            <person name="Bruggmann R."/>
            <person name="Wittwer M."/>
        </authorList>
    </citation>
    <scope>NUCLEOTIDE SEQUENCE [LARGE SCALE GENOMIC DNA]</scope>
    <source>
        <strain evidence="3 4">ATCC 30569</strain>
    </source>
</reference>
<dbReference type="Proteomes" id="UP000816034">
    <property type="component" value="Unassembled WGS sequence"/>
</dbReference>
<protein>
    <recommendedName>
        <fullName evidence="2">Rhodanese domain-containing protein</fullName>
    </recommendedName>
</protein>
<evidence type="ECO:0000313" key="4">
    <source>
        <dbReference type="Proteomes" id="UP000816034"/>
    </source>
</evidence>
<dbReference type="GO" id="GO:0005737">
    <property type="term" value="C:cytoplasm"/>
    <property type="evidence" value="ECO:0007669"/>
    <property type="project" value="TreeGrafter"/>
</dbReference>
<gene>
    <name evidence="3" type="ORF">C9374_010669</name>
</gene>
<dbReference type="GO" id="GO:0004725">
    <property type="term" value="F:protein tyrosine phosphatase activity"/>
    <property type="evidence" value="ECO:0007669"/>
    <property type="project" value="TreeGrafter"/>
</dbReference>
<dbReference type="PROSITE" id="PS50206">
    <property type="entry name" value="RHODANESE_3"/>
    <property type="match status" value="1"/>
</dbReference>
<evidence type="ECO:0000313" key="3">
    <source>
        <dbReference type="EMBL" id="KAG2374650.1"/>
    </source>
</evidence>
<feature type="domain" description="Rhodanese" evidence="2">
    <location>
        <begin position="67"/>
        <end position="171"/>
    </location>
</feature>
<dbReference type="InterPro" id="IPR036873">
    <property type="entry name" value="Rhodanese-like_dom_sf"/>
</dbReference>
<dbReference type="InterPro" id="IPR001763">
    <property type="entry name" value="Rhodanese-like_dom"/>
</dbReference>
<proteinExistence type="predicted"/>
<comment type="caution">
    <text evidence="3">The sequence shown here is derived from an EMBL/GenBank/DDBJ whole genome shotgun (WGS) entry which is preliminary data.</text>
</comment>
<dbReference type="AlphaFoldDB" id="A0AA88GFR3"/>
<dbReference type="Pfam" id="PF00581">
    <property type="entry name" value="Rhodanese"/>
    <property type="match status" value="1"/>
</dbReference>
<dbReference type="GO" id="GO:0005634">
    <property type="term" value="C:nucleus"/>
    <property type="evidence" value="ECO:0007669"/>
    <property type="project" value="TreeGrafter"/>
</dbReference>